<sequence length="105" mass="11940">MVPKNTSHLKKKEVALAMSKSDSPAMNKRNFIVKKRDAATTKKKKYAVKERDVAKKNEVVAKTRKLNGGVHNDSRGREKEEVGPSRKKEEEKKDRGAHIVILKEM</sequence>
<dbReference type="Proteomes" id="UP000823674">
    <property type="component" value="Chromosome A10"/>
</dbReference>
<evidence type="ECO:0000313" key="2">
    <source>
        <dbReference type="EMBL" id="KAG5375287.1"/>
    </source>
</evidence>
<gene>
    <name evidence="2" type="primary">A10p013470.1_BraROA</name>
    <name evidence="2" type="ORF">IGI04_039883</name>
</gene>
<name>A0ABQ7KLZ7_BRACM</name>
<feature type="region of interest" description="Disordered" evidence="1">
    <location>
        <begin position="1"/>
        <end position="23"/>
    </location>
</feature>
<keyword evidence="3" id="KW-1185">Reference proteome</keyword>
<evidence type="ECO:0000256" key="1">
    <source>
        <dbReference type="SAM" id="MobiDB-lite"/>
    </source>
</evidence>
<protein>
    <submittedName>
        <fullName evidence="2">Uncharacterized protein</fullName>
    </submittedName>
</protein>
<comment type="caution">
    <text evidence="2">The sequence shown here is derived from an EMBL/GenBank/DDBJ whole genome shotgun (WGS) entry which is preliminary data.</text>
</comment>
<organism evidence="2 3">
    <name type="scientific">Brassica rapa subsp. trilocularis</name>
    <dbReference type="NCBI Taxonomy" id="1813537"/>
    <lineage>
        <taxon>Eukaryota</taxon>
        <taxon>Viridiplantae</taxon>
        <taxon>Streptophyta</taxon>
        <taxon>Embryophyta</taxon>
        <taxon>Tracheophyta</taxon>
        <taxon>Spermatophyta</taxon>
        <taxon>Magnoliopsida</taxon>
        <taxon>eudicotyledons</taxon>
        <taxon>Gunneridae</taxon>
        <taxon>Pentapetalae</taxon>
        <taxon>rosids</taxon>
        <taxon>malvids</taxon>
        <taxon>Brassicales</taxon>
        <taxon>Brassicaceae</taxon>
        <taxon>Brassiceae</taxon>
        <taxon>Brassica</taxon>
    </lineage>
</organism>
<dbReference type="EMBL" id="JADBGQ010000010">
    <property type="protein sequence ID" value="KAG5375287.1"/>
    <property type="molecule type" value="Genomic_DNA"/>
</dbReference>
<proteinExistence type="predicted"/>
<evidence type="ECO:0000313" key="3">
    <source>
        <dbReference type="Proteomes" id="UP000823674"/>
    </source>
</evidence>
<feature type="compositionally biased region" description="Basic and acidic residues" evidence="1">
    <location>
        <begin position="72"/>
        <end position="105"/>
    </location>
</feature>
<feature type="region of interest" description="Disordered" evidence="1">
    <location>
        <begin position="63"/>
        <end position="105"/>
    </location>
</feature>
<accession>A0ABQ7KLZ7</accession>
<reference evidence="2 3" key="1">
    <citation type="submission" date="2021-03" db="EMBL/GenBank/DDBJ databases">
        <authorList>
            <person name="King G.J."/>
            <person name="Bancroft I."/>
            <person name="Baten A."/>
            <person name="Bloomfield J."/>
            <person name="Borpatragohain P."/>
            <person name="He Z."/>
            <person name="Irish N."/>
            <person name="Irwin J."/>
            <person name="Liu K."/>
            <person name="Mauleon R.P."/>
            <person name="Moore J."/>
            <person name="Morris R."/>
            <person name="Ostergaard L."/>
            <person name="Wang B."/>
            <person name="Wells R."/>
        </authorList>
    </citation>
    <scope>NUCLEOTIDE SEQUENCE [LARGE SCALE GENOMIC DNA]</scope>
    <source>
        <strain evidence="2">R-o-18</strain>
        <tissue evidence="2">Leaf</tissue>
    </source>
</reference>